<dbReference type="EMBL" id="JAECZB010000096">
    <property type="protein sequence ID" value="MBH8555579.1"/>
    <property type="molecule type" value="Genomic_DNA"/>
</dbReference>
<evidence type="ECO:0000313" key="1">
    <source>
        <dbReference type="EMBL" id="MBH8555579.1"/>
    </source>
</evidence>
<name>A0A8J7L516_9CYAN</name>
<reference evidence="1 2" key="1">
    <citation type="journal article" date="2021" name="Int. J. Syst. Evol. Microbiol.">
        <title>Amazonocrinis nigriterrae gen. nov., sp. nov., Atlanticothrix silvestris gen. nov., sp. nov. and Dendronalium phyllosphericum gen. nov., sp. nov., nostocacean cyanobacteria from Brazilian environments.</title>
        <authorList>
            <person name="Alvarenga D.O."/>
            <person name="Andreote A.P.D."/>
            <person name="Branco L.H.Z."/>
            <person name="Delbaje E."/>
            <person name="Cruz R.B."/>
            <person name="Varani A.M."/>
            <person name="Fiore M.F."/>
        </authorList>
    </citation>
    <scope>NUCLEOTIDE SEQUENCE [LARGE SCALE GENOMIC DNA]</scope>
    <source>
        <strain evidence="1 2">CENA357</strain>
    </source>
</reference>
<accession>A0A8J7L516</accession>
<proteinExistence type="predicted"/>
<evidence type="ECO:0000313" key="2">
    <source>
        <dbReference type="Proteomes" id="UP000599391"/>
    </source>
</evidence>
<sequence>MVTSKFSNTLSAIELNAGRKLNWHYDQLKEYLSFTVNNEAIEVIPKNKILQESELETLKEALLDYGFQYKKTIDDSILVFEQNIELR</sequence>
<dbReference type="AlphaFoldDB" id="A0A8J7L516"/>
<keyword evidence="2" id="KW-1185">Reference proteome</keyword>
<organism evidence="1 2">
    <name type="scientific">Atlanticothrix silvestris CENA357</name>
    <dbReference type="NCBI Taxonomy" id="1725252"/>
    <lineage>
        <taxon>Bacteria</taxon>
        <taxon>Bacillati</taxon>
        <taxon>Cyanobacteriota</taxon>
        <taxon>Cyanophyceae</taxon>
        <taxon>Nostocales</taxon>
        <taxon>Nodulariaceae</taxon>
        <taxon>Atlanticothrix</taxon>
        <taxon>Atlanticothrix silvestris</taxon>
    </lineage>
</organism>
<dbReference type="Proteomes" id="UP000599391">
    <property type="component" value="Unassembled WGS sequence"/>
</dbReference>
<gene>
    <name evidence="1" type="ORF">I8751_25195</name>
</gene>
<protein>
    <submittedName>
        <fullName evidence="1">Uncharacterized protein</fullName>
    </submittedName>
</protein>
<dbReference type="RefSeq" id="WP_214441787.1">
    <property type="nucleotide sequence ID" value="NZ_JAECZB010000096.1"/>
</dbReference>
<comment type="caution">
    <text evidence="1">The sequence shown here is derived from an EMBL/GenBank/DDBJ whole genome shotgun (WGS) entry which is preliminary data.</text>
</comment>